<dbReference type="EMBL" id="AHAT01008033">
    <property type="status" value="NOT_ANNOTATED_CDS"/>
    <property type="molecule type" value="Genomic_DNA"/>
</dbReference>
<dbReference type="PRINTS" id="PR00014">
    <property type="entry name" value="FNTYPEIII"/>
</dbReference>
<organism evidence="9 10">
    <name type="scientific">Lepisosteus oculatus</name>
    <name type="common">Spotted gar</name>
    <dbReference type="NCBI Taxonomy" id="7918"/>
    <lineage>
        <taxon>Eukaryota</taxon>
        <taxon>Metazoa</taxon>
        <taxon>Chordata</taxon>
        <taxon>Craniata</taxon>
        <taxon>Vertebrata</taxon>
        <taxon>Euteleostomi</taxon>
        <taxon>Actinopterygii</taxon>
        <taxon>Neopterygii</taxon>
        <taxon>Holostei</taxon>
        <taxon>Semionotiformes</taxon>
        <taxon>Lepisosteidae</taxon>
        <taxon>Lepisosteus</taxon>
    </lineage>
</organism>
<dbReference type="SMART" id="SM00060">
    <property type="entry name" value="FN3"/>
    <property type="match status" value="5"/>
</dbReference>
<evidence type="ECO:0000259" key="7">
    <source>
        <dbReference type="PROSITE" id="PS50835"/>
    </source>
</evidence>
<dbReference type="SUPFAM" id="SSF49265">
    <property type="entry name" value="Fibronectin type III"/>
    <property type="match status" value="3"/>
</dbReference>
<name>W5MEK5_LEPOC</name>
<dbReference type="FunFam" id="2.60.40.10:FF:000347">
    <property type="entry name" value="Neuronal cell adhesion molecule"/>
    <property type="match status" value="1"/>
</dbReference>
<feature type="domain" description="Fibronectin type-III" evidence="8">
    <location>
        <begin position="686"/>
        <end position="784"/>
    </location>
</feature>
<dbReference type="FunFam" id="2.60.40.10:FF:000197">
    <property type="entry name" value="Myomesin 1"/>
    <property type="match status" value="1"/>
</dbReference>
<feature type="domain" description="Fibronectin type-III" evidence="8">
    <location>
        <begin position="589"/>
        <end position="683"/>
    </location>
</feature>
<dbReference type="eggNOG" id="ENOG502RDUJ">
    <property type="taxonomic scope" value="Eukaryota"/>
</dbReference>
<feature type="domain" description="Ig-like" evidence="7">
    <location>
        <begin position="1372"/>
        <end position="1447"/>
    </location>
</feature>
<dbReference type="InterPro" id="IPR050964">
    <property type="entry name" value="Striated_Muscle_Regulatory"/>
</dbReference>
<dbReference type="Ensembl" id="ENSLOCT00000006822.1">
    <property type="protein sequence ID" value="ENSLOCP00000006814.1"/>
    <property type="gene ID" value="ENSLOCG00000005636.1"/>
</dbReference>
<proteinExistence type="predicted"/>
<keyword evidence="4" id="KW-0677">Repeat</keyword>
<feature type="domain" description="Fibronectin type-III" evidence="8">
    <location>
        <begin position="489"/>
        <end position="584"/>
    </location>
</feature>
<dbReference type="GO" id="GO:0032982">
    <property type="term" value="C:myosin filament"/>
    <property type="evidence" value="ECO:0007669"/>
    <property type="project" value="UniProtKB-KW"/>
</dbReference>
<dbReference type="Bgee" id="ENSLOCG00000005636">
    <property type="expression patterns" value="Expressed in heart and 5 other cell types or tissues"/>
</dbReference>
<protein>
    <submittedName>
        <fullName evidence="9">Myomesin 3</fullName>
    </submittedName>
</protein>
<evidence type="ECO:0000256" key="2">
    <source>
        <dbReference type="ARBA" id="ARBA00022433"/>
    </source>
</evidence>
<reference evidence="10" key="1">
    <citation type="submission" date="2011-12" db="EMBL/GenBank/DDBJ databases">
        <title>The Draft Genome of Lepisosteus oculatus.</title>
        <authorList>
            <consortium name="The Broad Institute Genome Assembly &amp; Analysis Group"/>
            <consortium name="Computational R&amp;D Group"/>
            <consortium name="and Sequencing Platform"/>
            <person name="Di Palma F."/>
            <person name="Alfoldi J."/>
            <person name="Johnson J."/>
            <person name="Berlin A."/>
            <person name="Gnerre S."/>
            <person name="Jaffe D."/>
            <person name="MacCallum I."/>
            <person name="Young S."/>
            <person name="Walker B.J."/>
            <person name="Lander E.S."/>
            <person name="Lindblad-Toh K."/>
        </authorList>
    </citation>
    <scope>NUCLEOTIDE SEQUENCE [LARGE SCALE GENOMIC DNA]</scope>
</reference>
<keyword evidence="10" id="KW-1185">Reference proteome</keyword>
<dbReference type="InterPro" id="IPR003961">
    <property type="entry name" value="FN3_dom"/>
</dbReference>
<dbReference type="InterPro" id="IPR036179">
    <property type="entry name" value="Ig-like_dom_sf"/>
</dbReference>
<dbReference type="GO" id="GO:0031430">
    <property type="term" value="C:M band"/>
    <property type="evidence" value="ECO:0000318"/>
    <property type="project" value="GO_Central"/>
</dbReference>
<keyword evidence="5" id="KW-0393">Immunoglobulin domain</keyword>
<dbReference type="CDD" id="cd00063">
    <property type="entry name" value="FN3"/>
    <property type="match status" value="5"/>
</dbReference>
<reference evidence="9" key="3">
    <citation type="submission" date="2025-09" db="UniProtKB">
        <authorList>
            <consortium name="Ensembl"/>
        </authorList>
    </citation>
    <scope>IDENTIFICATION</scope>
</reference>
<evidence type="ECO:0000256" key="6">
    <source>
        <dbReference type="SAM" id="MobiDB-lite"/>
    </source>
</evidence>
<dbReference type="InterPro" id="IPR036116">
    <property type="entry name" value="FN3_sf"/>
</dbReference>
<evidence type="ECO:0000256" key="1">
    <source>
        <dbReference type="ARBA" id="ARBA00004496"/>
    </source>
</evidence>
<dbReference type="SMART" id="SM00409">
    <property type="entry name" value="IG"/>
    <property type="match status" value="5"/>
</dbReference>
<dbReference type="FunFam" id="2.60.40.10:FF:000134">
    <property type="entry name" value="Myomesin 1"/>
    <property type="match status" value="1"/>
</dbReference>
<dbReference type="Pfam" id="PF00041">
    <property type="entry name" value="fn3"/>
    <property type="match status" value="5"/>
</dbReference>
<dbReference type="PANTHER" id="PTHR13817">
    <property type="entry name" value="TITIN"/>
    <property type="match status" value="1"/>
</dbReference>
<dbReference type="GO" id="GO:0045214">
    <property type="term" value="P:sarcomere organization"/>
    <property type="evidence" value="ECO:0000318"/>
    <property type="project" value="GO_Central"/>
</dbReference>
<dbReference type="FunFam" id="2.60.40.10:FF:000192">
    <property type="entry name" value="Myomesin 1"/>
    <property type="match status" value="1"/>
</dbReference>
<dbReference type="FunFam" id="2.60.40.10:FF:000029">
    <property type="entry name" value="Myomesin 1"/>
    <property type="match status" value="2"/>
</dbReference>
<keyword evidence="3" id="KW-0963">Cytoplasm</keyword>
<dbReference type="FunFam" id="2.60.40.10:FF:002172">
    <property type="entry name" value="Myomesin 1a (skelemin)"/>
    <property type="match status" value="1"/>
</dbReference>
<feature type="region of interest" description="Disordered" evidence="6">
    <location>
        <begin position="1"/>
        <end position="36"/>
    </location>
</feature>
<dbReference type="FunFam" id="2.60.40.10:FF:000670">
    <property type="entry name" value="Myomesin 2"/>
    <property type="match status" value="1"/>
</dbReference>
<dbReference type="Proteomes" id="UP000018468">
    <property type="component" value="Linkage group LG6"/>
</dbReference>
<feature type="domain" description="Ig-like" evidence="7">
    <location>
        <begin position="1145"/>
        <end position="1225"/>
    </location>
</feature>
<evidence type="ECO:0000259" key="8">
    <source>
        <dbReference type="PROSITE" id="PS50853"/>
    </source>
</evidence>
<evidence type="ECO:0000256" key="4">
    <source>
        <dbReference type="ARBA" id="ARBA00022737"/>
    </source>
</evidence>
<accession>W5MEK5</accession>
<dbReference type="FunFam" id="2.60.40.10:FF:000233">
    <property type="entry name" value="Myomesin 1"/>
    <property type="match status" value="1"/>
</dbReference>
<dbReference type="EMBL" id="AHAT01008032">
    <property type="status" value="NOT_ANNOTATED_CDS"/>
    <property type="molecule type" value="Genomic_DNA"/>
</dbReference>
<dbReference type="InterPro" id="IPR003599">
    <property type="entry name" value="Ig_sub"/>
</dbReference>
<dbReference type="CDD" id="cd00096">
    <property type="entry name" value="Ig"/>
    <property type="match status" value="1"/>
</dbReference>
<dbReference type="PROSITE" id="PS50835">
    <property type="entry name" value="IG_LIKE"/>
    <property type="match status" value="4"/>
</dbReference>
<keyword evidence="2" id="KW-0787">Thick filament</keyword>
<dbReference type="InterPro" id="IPR013783">
    <property type="entry name" value="Ig-like_fold"/>
</dbReference>
<evidence type="ECO:0000256" key="5">
    <source>
        <dbReference type="ARBA" id="ARBA00023319"/>
    </source>
</evidence>
<evidence type="ECO:0000256" key="3">
    <source>
        <dbReference type="ARBA" id="ARBA00022490"/>
    </source>
</evidence>
<dbReference type="OMA" id="VTNTNKD"/>
<dbReference type="FunFam" id="2.60.40.10:FF:000069">
    <property type="entry name" value="Alpha-protein kinase 3"/>
    <property type="match status" value="1"/>
</dbReference>
<dbReference type="InterPro" id="IPR007110">
    <property type="entry name" value="Ig-like_dom"/>
</dbReference>
<dbReference type="InterPro" id="IPR003598">
    <property type="entry name" value="Ig_sub2"/>
</dbReference>
<evidence type="ECO:0000313" key="10">
    <source>
        <dbReference type="Proteomes" id="UP000018468"/>
    </source>
</evidence>
<evidence type="ECO:0000313" key="9">
    <source>
        <dbReference type="Ensembl" id="ENSLOCP00000006814.1"/>
    </source>
</evidence>
<feature type="domain" description="Fibronectin type-III" evidence="8">
    <location>
        <begin position="791"/>
        <end position="891"/>
    </location>
</feature>
<dbReference type="SUPFAM" id="SSF48726">
    <property type="entry name" value="Immunoglobulin"/>
    <property type="match status" value="5"/>
</dbReference>
<comment type="subcellular location">
    <subcellularLocation>
        <location evidence="1">Cytoplasm</location>
    </subcellularLocation>
</comment>
<sequence length="1462" mass="163910">MASKTLIHHTQEEQSDQMFHSLQTSSTTTKKKFKSSDEEVTYQEFHPFVSPEVMSMKELLNFGASSRSKPWEYMATAEERQEREKRTLFGNEVEKLEVAVILDQRIMRRRVDRKALRRKAQEKAMVQKNILELRKMRPPDFLIPLRSHSVWEQMDVKLSCTVQGCPEPEVTWYKDGIPLQRSSLQPWKHKIQKMYGLHTLEIKRCTPDDSGEYRIVITSCLGTASSYAMVFVNSCHGPQSGYDHTQAPIAASEKEADFEAAFKPSFAKEGEAFTLSCGFSSALLAHQRGITWLRDGVPLKESEGIEINTGPSATTLTVKEMHKEHEGVYTICLPAASGVKEHSAYIYVKDAAAAVVGAPGSPLSVECRDVHKDYVFVTWTPPSADGGGPVFGYYIDRCDVETGEWVQCNETPHKFCRYPVFGLLDGKSYLFRVRAVNNAGIGRPSKSSNPVTMTDPAEASRIMVVKLDKGKEIIITKDELEADILVPLPPTGVHASESSESYVILSWAEPDPRGREHLSYYIEQSVAGSNSWMMSNLDIPVNSPRFPVFDLQKGRSYLFRVRSVNKYGVSDPSDCSEPISLKEKTALPPPAHGIVAYRDTDTSVLLQWEEPKNAQDIIGYYVYSCEAGTDKWLTVNNKPVNGNRFAVHGLTPWKSYVFKVKSVSAAGSSEYSEQSAPIVVKAAISPPSPPLAIALLNCGSTEMVIGWRAPARNGGSAIQGYFLDQMDTSELVWHEVNVKPTSERVYKVCSLQEGHSYQFRAFAMNIVGIGKPSEPSSPFLCQEWNMPEPGCPYDVTCREVRRDSLVLLWEKPLYGGHSPITGYMVEMCEGREPEAEDWKAVVEKPTVGTYLKVSGLDAGRIYKFRVSAVNSAGVGQPSLPSEEIRAEIKPGVKDIEIGVDEDGFIFLAFESPEMNDSSQFIWAKNYRDAIDAGRVKIESKHNRSRLIFTNPSEKDLGLYTVEISDINDISSSYAFTEKGNSCYPLVGYSTVIGTLLVKGTSSVHGMICLFLLPPDLERLLKLSWQVRNPLIGLVSGWEVEVFEKGDVRLWLQVEKLSPAAELRLIFNDQEITSSPTRKINFDRAKGLVEILIDPFSDANEGSYTAQLKDGRAKNQFTLVLVDDKFRQTLAQAQSKRRDWKRKCGPYFLEFLSWKVTENCDLHFSCKVTNTKKDTSLKWYKDGTEIPQIEYNPQTGICTLTIPQVTIKDIGVYKAVLSDDRGEDISTVDLVDQEFEKLQQELCRQCALSAGPLEVQPTAEGFKLYCSLKYYLDYMKTSWYFKEKKLGSEARTQAGSSMNKVWLEIFNPTESDRGKYTLEMFDGRDPHRRTLDLSGQVFADALMEHQRLKQAAIAEKNRARVTKGLPDVVAIMENKSLCLTCFTAGDPTPEVFWMKNEREIVTGEQYKITTSAGCSSITINQVTAEDSGKYSIFVRNKHGTQTEDVTVSVYKYGEKPSAGALEM</sequence>
<keyword evidence="2" id="KW-0514">Muscle protein</keyword>
<dbReference type="InterPro" id="IPR013098">
    <property type="entry name" value="Ig_I-set"/>
</dbReference>
<dbReference type="STRING" id="7918.ENSLOCP00000006814"/>
<dbReference type="InParanoid" id="W5MEK5"/>
<dbReference type="Gene3D" id="2.60.40.10">
    <property type="entry name" value="Immunoglobulins"/>
    <property type="match status" value="12"/>
</dbReference>
<dbReference type="PROSITE" id="PS50853">
    <property type="entry name" value="FN3"/>
    <property type="match status" value="5"/>
</dbReference>
<reference evidence="9" key="2">
    <citation type="submission" date="2025-08" db="UniProtKB">
        <authorList>
            <consortium name="Ensembl"/>
        </authorList>
    </citation>
    <scope>IDENTIFICATION</scope>
</reference>
<feature type="domain" description="Ig-like" evidence="7">
    <location>
        <begin position="139"/>
        <end position="233"/>
    </location>
</feature>
<feature type="domain" description="Ig-like" evidence="7">
    <location>
        <begin position="248"/>
        <end position="330"/>
    </location>
</feature>
<dbReference type="GeneTree" id="ENSGT00940000158669"/>
<dbReference type="SMART" id="SM00408">
    <property type="entry name" value="IGc2"/>
    <property type="match status" value="4"/>
</dbReference>
<dbReference type="FunFam" id="2.60.40.10:FF:000821">
    <property type="entry name" value="Myomesin 3"/>
    <property type="match status" value="1"/>
</dbReference>
<dbReference type="Pfam" id="PF07679">
    <property type="entry name" value="I-set"/>
    <property type="match status" value="4"/>
</dbReference>
<feature type="domain" description="Fibronectin type-III" evidence="8">
    <location>
        <begin position="361"/>
        <end position="457"/>
    </location>
</feature>
<dbReference type="EMBL" id="AHAT01008034">
    <property type="status" value="NOT_ANNOTATED_CDS"/>
    <property type="molecule type" value="Genomic_DNA"/>
</dbReference>
<dbReference type="PANTHER" id="PTHR13817:SF89">
    <property type="entry name" value="MYOMESIN-3"/>
    <property type="match status" value="1"/>
</dbReference>